<accession>A0AAD4LM85</accession>
<organism evidence="1 2">
    <name type="scientific">Lactarius akahatsu</name>
    <dbReference type="NCBI Taxonomy" id="416441"/>
    <lineage>
        <taxon>Eukaryota</taxon>
        <taxon>Fungi</taxon>
        <taxon>Dikarya</taxon>
        <taxon>Basidiomycota</taxon>
        <taxon>Agaricomycotina</taxon>
        <taxon>Agaricomycetes</taxon>
        <taxon>Russulales</taxon>
        <taxon>Russulaceae</taxon>
        <taxon>Lactarius</taxon>
    </lineage>
</organism>
<dbReference type="AlphaFoldDB" id="A0AAD4LM85"/>
<dbReference type="EMBL" id="JAKELL010000007">
    <property type="protein sequence ID" value="KAH8997399.1"/>
    <property type="molecule type" value="Genomic_DNA"/>
</dbReference>
<dbReference type="Proteomes" id="UP001201163">
    <property type="component" value="Unassembled WGS sequence"/>
</dbReference>
<reference evidence="1" key="1">
    <citation type="submission" date="2022-01" db="EMBL/GenBank/DDBJ databases">
        <title>Comparative genomics reveals a dynamic genome evolution in the ectomycorrhizal milk-cap (Lactarius) mushrooms.</title>
        <authorList>
            <consortium name="DOE Joint Genome Institute"/>
            <person name="Lebreton A."/>
            <person name="Tang N."/>
            <person name="Kuo A."/>
            <person name="LaButti K."/>
            <person name="Drula E."/>
            <person name="Barry K."/>
            <person name="Clum A."/>
            <person name="Lipzen A."/>
            <person name="Mousain D."/>
            <person name="Ng V."/>
            <person name="Wang R."/>
            <person name="Wang X."/>
            <person name="Dai Y."/>
            <person name="Henrissat B."/>
            <person name="Grigoriev I.V."/>
            <person name="Guerin-Laguette A."/>
            <person name="Yu F."/>
            <person name="Martin F.M."/>
        </authorList>
    </citation>
    <scope>NUCLEOTIDE SEQUENCE</scope>
    <source>
        <strain evidence="1">QP</strain>
    </source>
</reference>
<protein>
    <submittedName>
        <fullName evidence="1">Uncharacterized protein</fullName>
    </submittedName>
</protein>
<comment type="caution">
    <text evidence="1">The sequence shown here is derived from an EMBL/GenBank/DDBJ whole genome shotgun (WGS) entry which is preliminary data.</text>
</comment>
<evidence type="ECO:0000313" key="2">
    <source>
        <dbReference type="Proteomes" id="UP001201163"/>
    </source>
</evidence>
<keyword evidence="2" id="KW-1185">Reference proteome</keyword>
<sequence>MPELFIKGYKIDRVKLQQTYGNQPDDPQNTRFLPIWEHFPLPFKYLASIEENGDLTLVMVLEDGYDRKSLEGLVAHMRAFLLQGSGSVVKVRKANKATTFNVIYPEVEGGKNNNIQVQEPRSVSGLGKTSLAPQKIWSTRVLLQTSMLKHSSATGYNLNDPGILWLYRWDRVIEPGDNRHSESWREADTR</sequence>
<gene>
    <name evidence="1" type="ORF">EDB92DRAFT_1420381</name>
</gene>
<proteinExistence type="predicted"/>
<name>A0AAD4LM85_9AGAM</name>
<evidence type="ECO:0000313" key="1">
    <source>
        <dbReference type="EMBL" id="KAH8997399.1"/>
    </source>
</evidence>